<evidence type="ECO:0000256" key="4">
    <source>
        <dbReference type="ARBA" id="ARBA00022485"/>
    </source>
</evidence>
<evidence type="ECO:0000256" key="6">
    <source>
        <dbReference type="ARBA" id="ARBA00022982"/>
    </source>
</evidence>
<keyword evidence="3 9" id="KW-0813">Transport</keyword>
<dbReference type="Pfam" id="PF13370">
    <property type="entry name" value="Fer4_13"/>
    <property type="match status" value="1"/>
</dbReference>
<keyword evidence="4" id="KW-0004">4Fe-4S</keyword>
<comment type="function">
    <text evidence="2 9">Ferredoxins are iron-sulfur proteins that transfer electrons in a wide variety of metabolic reactions.</text>
</comment>
<dbReference type="OrthoDB" id="9803319at2"/>
<evidence type="ECO:0000256" key="9">
    <source>
        <dbReference type="RuleBase" id="RU368020"/>
    </source>
</evidence>
<proteinExistence type="predicted"/>
<feature type="domain" description="4Fe-4S ferredoxin-type" evidence="10">
    <location>
        <begin position="3"/>
        <end position="31"/>
    </location>
</feature>
<keyword evidence="7 9" id="KW-0408">Iron</keyword>
<dbReference type="InterPro" id="IPR052395">
    <property type="entry name" value="ET_Ferredoxin"/>
</dbReference>
<sequence>MAKVPWVNQEECISCGLCVSDCPGVFRFNDEGKAECYDPNGATEEEIQQGAIDVCPVSCIHWME</sequence>
<accession>A5GCP7</accession>
<evidence type="ECO:0000256" key="7">
    <source>
        <dbReference type="ARBA" id="ARBA00023004"/>
    </source>
</evidence>
<evidence type="ECO:0000256" key="3">
    <source>
        <dbReference type="ARBA" id="ARBA00022448"/>
    </source>
</evidence>
<keyword evidence="8 9" id="KW-0411">Iron-sulfur</keyword>
<dbReference type="KEGG" id="gur:Gura_0429"/>
<dbReference type="AlphaFoldDB" id="A5GCP7"/>
<evidence type="ECO:0000256" key="8">
    <source>
        <dbReference type="ARBA" id="ARBA00023014"/>
    </source>
</evidence>
<evidence type="ECO:0000256" key="1">
    <source>
        <dbReference type="ARBA" id="ARBA00001966"/>
    </source>
</evidence>
<reference evidence="11 12" key="1">
    <citation type="submission" date="2007-05" db="EMBL/GenBank/DDBJ databases">
        <title>Complete sequence of Geobacter uraniireducens Rf4.</title>
        <authorList>
            <consortium name="US DOE Joint Genome Institute"/>
            <person name="Copeland A."/>
            <person name="Lucas S."/>
            <person name="Lapidus A."/>
            <person name="Barry K."/>
            <person name="Detter J.C."/>
            <person name="Glavina del Rio T."/>
            <person name="Hammon N."/>
            <person name="Israni S."/>
            <person name="Dalin E."/>
            <person name="Tice H."/>
            <person name="Pitluck S."/>
            <person name="Chertkov O."/>
            <person name="Brettin T."/>
            <person name="Bruce D."/>
            <person name="Han C."/>
            <person name="Schmutz J."/>
            <person name="Larimer F."/>
            <person name="Land M."/>
            <person name="Hauser L."/>
            <person name="Kyrpides N."/>
            <person name="Mikhailova N."/>
            <person name="Shelobolina E."/>
            <person name="Aklujkar M."/>
            <person name="Lovley D."/>
            <person name="Richardson P."/>
        </authorList>
    </citation>
    <scope>NUCLEOTIDE SEQUENCE [LARGE SCALE GENOMIC DNA]</scope>
    <source>
        <strain evidence="11 12">Rf4</strain>
    </source>
</reference>
<dbReference type="InterPro" id="IPR017900">
    <property type="entry name" value="4Fe4S_Fe_S_CS"/>
</dbReference>
<dbReference type="Proteomes" id="UP000006695">
    <property type="component" value="Chromosome"/>
</dbReference>
<dbReference type="SUPFAM" id="SSF54862">
    <property type="entry name" value="4Fe-4S ferredoxins"/>
    <property type="match status" value="1"/>
</dbReference>
<dbReference type="Gene3D" id="3.30.70.20">
    <property type="match status" value="1"/>
</dbReference>
<dbReference type="InterPro" id="IPR001080">
    <property type="entry name" value="3Fe4S_ferredoxin"/>
</dbReference>
<evidence type="ECO:0000313" key="12">
    <source>
        <dbReference type="Proteomes" id="UP000006695"/>
    </source>
</evidence>
<dbReference type="PANTHER" id="PTHR39163:SF1">
    <property type="entry name" value="FERREDOXIN"/>
    <property type="match status" value="1"/>
</dbReference>
<dbReference type="PRINTS" id="PR00352">
    <property type="entry name" value="3FE4SFRDOXIN"/>
</dbReference>
<dbReference type="PROSITE" id="PS00198">
    <property type="entry name" value="4FE4S_FER_1"/>
    <property type="match status" value="1"/>
</dbReference>
<dbReference type="HOGENOM" id="CLU_139698_6_4_7"/>
<dbReference type="InterPro" id="IPR017896">
    <property type="entry name" value="4Fe4S_Fe-S-bd"/>
</dbReference>
<dbReference type="GO" id="GO:0009055">
    <property type="term" value="F:electron transfer activity"/>
    <property type="evidence" value="ECO:0007669"/>
    <property type="project" value="UniProtKB-UniRule"/>
</dbReference>
<keyword evidence="12" id="KW-1185">Reference proteome</keyword>
<keyword evidence="6 9" id="KW-0249">Electron transport</keyword>
<organism evidence="11 12">
    <name type="scientific">Geotalea uraniireducens (strain Rf4)</name>
    <name type="common">Geobacter uraniireducens</name>
    <dbReference type="NCBI Taxonomy" id="351605"/>
    <lineage>
        <taxon>Bacteria</taxon>
        <taxon>Pseudomonadati</taxon>
        <taxon>Thermodesulfobacteriota</taxon>
        <taxon>Desulfuromonadia</taxon>
        <taxon>Geobacterales</taxon>
        <taxon>Geobacteraceae</taxon>
        <taxon>Geotalea</taxon>
    </lineage>
</organism>
<protein>
    <recommendedName>
        <fullName evidence="9">Ferredoxin</fullName>
    </recommendedName>
</protein>
<evidence type="ECO:0000259" key="10">
    <source>
        <dbReference type="PROSITE" id="PS51379"/>
    </source>
</evidence>
<dbReference type="EMBL" id="CP000698">
    <property type="protein sequence ID" value="ABQ24645.1"/>
    <property type="molecule type" value="Genomic_DNA"/>
</dbReference>
<dbReference type="GO" id="GO:0005506">
    <property type="term" value="F:iron ion binding"/>
    <property type="evidence" value="ECO:0007669"/>
    <property type="project" value="UniProtKB-UniRule"/>
</dbReference>
<dbReference type="PANTHER" id="PTHR39163">
    <property type="entry name" value="FERREDOXIN"/>
    <property type="match status" value="1"/>
</dbReference>
<dbReference type="GO" id="GO:0051539">
    <property type="term" value="F:4 iron, 4 sulfur cluster binding"/>
    <property type="evidence" value="ECO:0007669"/>
    <property type="project" value="UniProtKB-KW"/>
</dbReference>
<name>A5GCP7_GEOUR</name>
<keyword evidence="5 9" id="KW-0479">Metal-binding</keyword>
<gene>
    <name evidence="11" type="ordered locus">Gura_0429</name>
</gene>
<evidence type="ECO:0000313" key="11">
    <source>
        <dbReference type="EMBL" id="ABQ24645.1"/>
    </source>
</evidence>
<evidence type="ECO:0000256" key="5">
    <source>
        <dbReference type="ARBA" id="ARBA00022723"/>
    </source>
</evidence>
<dbReference type="RefSeq" id="WP_011937371.1">
    <property type="nucleotide sequence ID" value="NC_009483.1"/>
</dbReference>
<dbReference type="PROSITE" id="PS51379">
    <property type="entry name" value="4FE4S_FER_2"/>
    <property type="match status" value="1"/>
</dbReference>
<evidence type="ECO:0000256" key="2">
    <source>
        <dbReference type="ARBA" id="ARBA00003532"/>
    </source>
</evidence>
<comment type="cofactor">
    <cofactor evidence="1">
        <name>[4Fe-4S] cluster</name>
        <dbReference type="ChEBI" id="CHEBI:49883"/>
    </cofactor>
</comment>
<dbReference type="STRING" id="351605.Gura_0429"/>